<dbReference type="InterPro" id="IPR000847">
    <property type="entry name" value="LysR_HTH_N"/>
</dbReference>
<dbReference type="PANTHER" id="PTHR30126">
    <property type="entry name" value="HTH-TYPE TRANSCRIPTIONAL REGULATOR"/>
    <property type="match status" value="1"/>
</dbReference>
<keyword evidence="2" id="KW-0805">Transcription regulation</keyword>
<dbReference type="GO" id="GO:0003700">
    <property type="term" value="F:DNA-binding transcription factor activity"/>
    <property type="evidence" value="ECO:0007669"/>
    <property type="project" value="InterPro"/>
</dbReference>
<gene>
    <name evidence="6" type="ORF">GRO01_08880</name>
</gene>
<evidence type="ECO:0000256" key="4">
    <source>
        <dbReference type="ARBA" id="ARBA00023163"/>
    </source>
</evidence>
<proteinExistence type="inferred from homology"/>
<comment type="similarity">
    <text evidence="1">Belongs to the LysR transcriptional regulatory family.</text>
</comment>
<dbReference type="GO" id="GO:0000976">
    <property type="term" value="F:transcription cis-regulatory region binding"/>
    <property type="evidence" value="ECO:0007669"/>
    <property type="project" value="TreeGrafter"/>
</dbReference>
<evidence type="ECO:0000259" key="5">
    <source>
        <dbReference type="PROSITE" id="PS50931"/>
    </source>
</evidence>
<keyword evidence="4" id="KW-0804">Transcription</keyword>
<dbReference type="PRINTS" id="PR00039">
    <property type="entry name" value="HTHLYSR"/>
</dbReference>
<dbReference type="Pfam" id="PF00126">
    <property type="entry name" value="HTH_1"/>
    <property type="match status" value="1"/>
</dbReference>
<evidence type="ECO:0000256" key="2">
    <source>
        <dbReference type="ARBA" id="ARBA00023015"/>
    </source>
</evidence>
<evidence type="ECO:0000256" key="3">
    <source>
        <dbReference type="ARBA" id="ARBA00023125"/>
    </source>
</evidence>
<organism evidence="6 7">
    <name type="scientific">Gluconobacter roseus NBRC 3990</name>
    <dbReference type="NCBI Taxonomy" id="1307950"/>
    <lineage>
        <taxon>Bacteria</taxon>
        <taxon>Pseudomonadati</taxon>
        <taxon>Pseudomonadota</taxon>
        <taxon>Alphaproteobacteria</taxon>
        <taxon>Acetobacterales</taxon>
        <taxon>Acetobacteraceae</taxon>
        <taxon>Gluconobacter</taxon>
    </lineage>
</organism>
<dbReference type="InterPro" id="IPR005119">
    <property type="entry name" value="LysR_subst-bd"/>
</dbReference>
<dbReference type="STRING" id="586239.AD943_06015"/>
<feature type="domain" description="HTH lysR-type" evidence="5">
    <location>
        <begin position="7"/>
        <end position="64"/>
    </location>
</feature>
<dbReference type="Proteomes" id="UP000320772">
    <property type="component" value="Unassembled WGS sequence"/>
</dbReference>
<name>A0A4Y3M1Y3_9PROT</name>
<dbReference type="SUPFAM" id="SSF53850">
    <property type="entry name" value="Periplasmic binding protein-like II"/>
    <property type="match status" value="1"/>
</dbReference>
<comment type="caution">
    <text evidence="6">The sequence shown here is derived from an EMBL/GenBank/DDBJ whole genome shotgun (WGS) entry which is preliminary data.</text>
</comment>
<protein>
    <submittedName>
        <fullName evidence="6">LysR family transcriptional regulator</fullName>
    </submittedName>
</protein>
<accession>A0A4Y3M1Y3</accession>
<dbReference type="PANTHER" id="PTHR30126:SF39">
    <property type="entry name" value="HTH-TYPE TRANSCRIPTIONAL REGULATOR CYSL"/>
    <property type="match status" value="1"/>
</dbReference>
<dbReference type="FunFam" id="1.10.10.10:FF:000001">
    <property type="entry name" value="LysR family transcriptional regulator"/>
    <property type="match status" value="1"/>
</dbReference>
<dbReference type="SUPFAM" id="SSF46785">
    <property type="entry name" value="Winged helix' DNA-binding domain"/>
    <property type="match status" value="1"/>
</dbReference>
<keyword evidence="3" id="KW-0238">DNA-binding</keyword>
<reference evidence="6 7" key="1">
    <citation type="submission" date="2019-06" db="EMBL/GenBank/DDBJ databases">
        <title>Whole genome shotgun sequence of Gluconobacter roseus NBRC 3990.</title>
        <authorList>
            <person name="Hosoyama A."/>
            <person name="Uohara A."/>
            <person name="Ohji S."/>
            <person name="Ichikawa N."/>
        </authorList>
    </citation>
    <scope>NUCLEOTIDE SEQUENCE [LARGE SCALE GENOMIC DNA]</scope>
    <source>
        <strain evidence="6 7">NBRC 3990</strain>
    </source>
</reference>
<dbReference type="AlphaFoldDB" id="A0A4Y3M1Y3"/>
<dbReference type="InterPro" id="IPR036388">
    <property type="entry name" value="WH-like_DNA-bd_sf"/>
</dbReference>
<dbReference type="EMBL" id="BJLY01000002">
    <property type="protein sequence ID" value="GEB03312.1"/>
    <property type="molecule type" value="Genomic_DNA"/>
</dbReference>
<dbReference type="PROSITE" id="PS50931">
    <property type="entry name" value="HTH_LYSR"/>
    <property type="match status" value="1"/>
</dbReference>
<evidence type="ECO:0000256" key="1">
    <source>
        <dbReference type="ARBA" id="ARBA00009437"/>
    </source>
</evidence>
<evidence type="ECO:0000313" key="6">
    <source>
        <dbReference type="EMBL" id="GEB03312.1"/>
    </source>
</evidence>
<sequence length="305" mass="33284">MCYQTIMTLDQLRLFIAVAEREHVTAASRAMNVTQSAVSAAIAALEGRYGVKLFHRVGRGIRLTEAGRLFLPEARAVIAQATAAEHILDDISGLKRGTLKAVASQTTAAYWLPPILVAFHRKYPQITVELAISNTEEAARKVREGEAELGIVEAIVDDPALAQWPLGEDHLIIVQAEDRVSEPIGKDWLKAQPWVMREPGSGTRATLEHYLRSLDILPEELDISLVLPSNESVRTAIEAGAGIGALSSLVVAPALLAGTLHAASDVLETRFFYGLRHKERYRSPAADALLDMIERAGRTAKEQKV</sequence>
<dbReference type="Gene3D" id="3.40.190.290">
    <property type="match status" value="1"/>
</dbReference>
<dbReference type="CDD" id="cd08420">
    <property type="entry name" value="PBP2_CysL_like"/>
    <property type="match status" value="1"/>
</dbReference>
<keyword evidence="7" id="KW-1185">Reference proteome</keyword>
<dbReference type="Gene3D" id="1.10.10.10">
    <property type="entry name" value="Winged helix-like DNA-binding domain superfamily/Winged helix DNA-binding domain"/>
    <property type="match status" value="1"/>
</dbReference>
<dbReference type="InterPro" id="IPR036390">
    <property type="entry name" value="WH_DNA-bd_sf"/>
</dbReference>
<evidence type="ECO:0000313" key="7">
    <source>
        <dbReference type="Proteomes" id="UP000320772"/>
    </source>
</evidence>
<dbReference type="Pfam" id="PF03466">
    <property type="entry name" value="LysR_substrate"/>
    <property type="match status" value="1"/>
</dbReference>